<reference evidence="1 2" key="1">
    <citation type="submission" date="2018-11" db="EMBL/GenBank/DDBJ databases">
        <authorList>
            <consortium name="Pathogen Informatics"/>
        </authorList>
    </citation>
    <scope>NUCLEOTIDE SEQUENCE [LARGE SCALE GENOMIC DNA]</scope>
</reference>
<keyword evidence="2" id="KW-1185">Reference proteome</keyword>
<evidence type="ECO:0000313" key="2">
    <source>
        <dbReference type="Proteomes" id="UP000270094"/>
    </source>
</evidence>
<evidence type="ECO:0000313" key="1">
    <source>
        <dbReference type="EMBL" id="VDM82288.1"/>
    </source>
</evidence>
<evidence type="ECO:0008006" key="3">
    <source>
        <dbReference type="Google" id="ProtNLM"/>
    </source>
</evidence>
<accession>A0A3P7LT60</accession>
<dbReference type="OrthoDB" id="1728974at2759"/>
<proteinExistence type="predicted"/>
<dbReference type="InterPro" id="IPR043129">
    <property type="entry name" value="ATPase_NBD"/>
</dbReference>
<dbReference type="EMBL" id="UYYB01116899">
    <property type="protein sequence ID" value="VDM82288.1"/>
    <property type="molecule type" value="Genomic_DNA"/>
</dbReference>
<name>A0A3P7LT60_STRVU</name>
<organism evidence="1 2">
    <name type="scientific">Strongylus vulgaris</name>
    <name type="common">Blood worm</name>
    <dbReference type="NCBI Taxonomy" id="40348"/>
    <lineage>
        <taxon>Eukaryota</taxon>
        <taxon>Metazoa</taxon>
        <taxon>Ecdysozoa</taxon>
        <taxon>Nematoda</taxon>
        <taxon>Chromadorea</taxon>
        <taxon>Rhabditida</taxon>
        <taxon>Rhabditina</taxon>
        <taxon>Rhabditomorpha</taxon>
        <taxon>Strongyloidea</taxon>
        <taxon>Strongylidae</taxon>
        <taxon>Strongylus</taxon>
    </lineage>
</organism>
<dbReference type="Gene3D" id="3.30.420.40">
    <property type="match status" value="1"/>
</dbReference>
<protein>
    <recommendedName>
        <fullName evidence="3">Carbohydrate kinase FGGY N-terminal domain-containing protein</fullName>
    </recommendedName>
</protein>
<gene>
    <name evidence="1" type="ORF">SVUK_LOCUS17286</name>
</gene>
<dbReference type="SUPFAM" id="SSF53067">
    <property type="entry name" value="Actin-like ATPase domain"/>
    <property type="match status" value="1"/>
</dbReference>
<dbReference type="AlphaFoldDB" id="A0A3P7LT60"/>
<dbReference type="Proteomes" id="UP000270094">
    <property type="component" value="Unassembled WGS sequence"/>
</dbReference>
<sequence length="121" mass="13259">MTTADEDLFLGVDLSTQQLKGIVLNGNDKVILRHGVNFSKDLPEFGTTDGILKQTDGSIVSPVLMWVKAFDLLLKQIQSQVAMENIRCIGGCAQVDLLSRESKAACFLYQIGVLVDRQCAE</sequence>